<reference evidence="9" key="1">
    <citation type="submission" date="2019-11" db="EMBL/GenBank/DDBJ databases">
        <authorList>
            <person name="Liu Y."/>
            <person name="Hou J."/>
            <person name="Li T.-Q."/>
            <person name="Guan C.-H."/>
            <person name="Wu X."/>
            <person name="Wu H.-Z."/>
            <person name="Ling F."/>
            <person name="Zhang R."/>
            <person name="Shi X.-G."/>
            <person name="Ren J.-P."/>
            <person name="Chen E.-F."/>
            <person name="Sun J.-M."/>
        </authorList>
    </citation>
    <scope>NUCLEOTIDE SEQUENCE</scope>
    <source>
        <strain evidence="9">Adult_tree_wgs_1</strain>
        <tissue evidence="9">Leaves</tissue>
    </source>
</reference>
<feature type="domain" description="TCP" evidence="8">
    <location>
        <begin position="36"/>
        <end position="90"/>
    </location>
</feature>
<keyword evidence="10" id="KW-1185">Reference proteome</keyword>
<dbReference type="PROSITE" id="PS51369">
    <property type="entry name" value="TCP"/>
    <property type="match status" value="1"/>
</dbReference>
<feature type="compositionally biased region" description="Basic and acidic residues" evidence="7">
    <location>
        <begin position="1"/>
        <end position="12"/>
    </location>
</feature>
<name>A0A834GJH9_RHOSS</name>
<protein>
    <recommendedName>
        <fullName evidence="8">TCP domain-containing protein</fullName>
    </recommendedName>
</protein>
<gene>
    <name evidence="9" type="ORF">RHSIM_Rhsim08G0041600</name>
</gene>
<dbReference type="GO" id="GO:0003700">
    <property type="term" value="F:DNA-binding transcription factor activity"/>
    <property type="evidence" value="ECO:0007669"/>
    <property type="project" value="InterPro"/>
</dbReference>
<feature type="region of interest" description="Disordered" evidence="7">
    <location>
        <begin position="1"/>
        <end position="49"/>
    </location>
</feature>
<evidence type="ECO:0000256" key="3">
    <source>
        <dbReference type="ARBA" id="ARBA00023015"/>
    </source>
</evidence>
<dbReference type="InterPro" id="IPR005333">
    <property type="entry name" value="Transcription_factor_TCP"/>
</dbReference>
<comment type="subcellular location">
    <subcellularLocation>
        <location evidence="1">Nucleus</location>
    </subcellularLocation>
</comment>
<comment type="caution">
    <text evidence="9">The sequence shown here is derived from an EMBL/GenBank/DDBJ whole genome shotgun (WGS) entry which is preliminary data.</text>
</comment>
<keyword evidence="6" id="KW-0539">Nucleus</keyword>
<dbReference type="OrthoDB" id="1911901at2759"/>
<evidence type="ECO:0000313" key="9">
    <source>
        <dbReference type="EMBL" id="KAF7136113.1"/>
    </source>
</evidence>
<evidence type="ECO:0000256" key="5">
    <source>
        <dbReference type="ARBA" id="ARBA00023163"/>
    </source>
</evidence>
<evidence type="ECO:0000256" key="1">
    <source>
        <dbReference type="ARBA" id="ARBA00004123"/>
    </source>
</evidence>
<evidence type="ECO:0000313" key="10">
    <source>
        <dbReference type="Proteomes" id="UP000626092"/>
    </source>
</evidence>
<keyword evidence="3" id="KW-0805">Transcription regulation</keyword>
<evidence type="ECO:0000256" key="6">
    <source>
        <dbReference type="ARBA" id="ARBA00023242"/>
    </source>
</evidence>
<dbReference type="PANTHER" id="PTHR31072:SF264">
    <property type="entry name" value="TCP DOMAIN-CONTAINING PROTEIN"/>
    <property type="match status" value="1"/>
</dbReference>
<dbReference type="InterPro" id="IPR017887">
    <property type="entry name" value="TF_TCP_subgr"/>
</dbReference>
<evidence type="ECO:0000259" key="8">
    <source>
        <dbReference type="PROSITE" id="PS51369"/>
    </source>
</evidence>
<evidence type="ECO:0000256" key="4">
    <source>
        <dbReference type="ARBA" id="ARBA00023125"/>
    </source>
</evidence>
<keyword evidence="2" id="KW-0732">Signal</keyword>
<sequence>MNDTTKPQEIKDLQIVVAEKQEDPSKKQLAPKRSSNKDRHTKVEGRGRRIRMPALCAARIFQLTRELGHKSDGETIQWLLQQAEPSIIAATGTGTIPASALTAAGGSVSQQGSSVSAGLQQTIDELGGGPSRALWPNLARPTTAHMATAAGLWPGGYGFQPTSSGGNLGNNEGGSSYLQKIGFTGFDLPQGNMGPMSFTSILGGAGGGNNNQVPGLELGLSQDGQHIGVLNTQALSQIYQQMGQARMQQQQQQQQQQHSLSPHSQQAVSKDDSQGLMGFLCCIIAKSERKDIAEVHLKAPIAGGTVQGPNSFLGLGLNFLFDCQRGSETANVLTMQGERIRTTDLRKWRSGRRCRGGTAHGIETGYAQPCSLSSVIVDVAKTGRVAKGRPEFRVVVNNTCICAQTDLVLSCDEFTSYEPLKPEVLRKVDGGCLVNDGGPVFGGYPFNFSYVGTLPTKKFAPVSSQISCS</sequence>
<keyword evidence="4" id="KW-0238">DNA-binding</keyword>
<dbReference type="GO" id="GO:0005634">
    <property type="term" value="C:nucleus"/>
    <property type="evidence" value="ECO:0007669"/>
    <property type="project" value="UniProtKB-SubCell"/>
</dbReference>
<dbReference type="InterPro" id="IPR040361">
    <property type="entry name" value="TPD1"/>
</dbReference>
<dbReference type="EMBL" id="WJXA01000008">
    <property type="protein sequence ID" value="KAF7136113.1"/>
    <property type="molecule type" value="Genomic_DNA"/>
</dbReference>
<dbReference type="Pfam" id="PF03634">
    <property type="entry name" value="TCP"/>
    <property type="match status" value="1"/>
</dbReference>
<organism evidence="9 10">
    <name type="scientific">Rhododendron simsii</name>
    <name type="common">Sims's rhododendron</name>
    <dbReference type="NCBI Taxonomy" id="118357"/>
    <lineage>
        <taxon>Eukaryota</taxon>
        <taxon>Viridiplantae</taxon>
        <taxon>Streptophyta</taxon>
        <taxon>Embryophyta</taxon>
        <taxon>Tracheophyta</taxon>
        <taxon>Spermatophyta</taxon>
        <taxon>Magnoliopsida</taxon>
        <taxon>eudicotyledons</taxon>
        <taxon>Gunneridae</taxon>
        <taxon>Pentapetalae</taxon>
        <taxon>asterids</taxon>
        <taxon>Ericales</taxon>
        <taxon>Ericaceae</taxon>
        <taxon>Ericoideae</taxon>
        <taxon>Rhodoreae</taxon>
        <taxon>Rhododendron</taxon>
    </lineage>
</organism>
<evidence type="ECO:0000256" key="2">
    <source>
        <dbReference type="ARBA" id="ARBA00022729"/>
    </source>
</evidence>
<feature type="compositionally biased region" description="Basic and acidic residues" evidence="7">
    <location>
        <begin position="35"/>
        <end position="47"/>
    </location>
</feature>
<dbReference type="PANTHER" id="PTHR31072">
    <property type="entry name" value="TRANSCRIPTION FACTOR TCP4-RELATED"/>
    <property type="match status" value="1"/>
</dbReference>
<dbReference type="Proteomes" id="UP000626092">
    <property type="component" value="Unassembled WGS sequence"/>
</dbReference>
<keyword evidence="5" id="KW-0804">Transcription</keyword>
<accession>A0A834GJH9</accession>
<dbReference type="Pfam" id="PF24068">
    <property type="entry name" value="TPD1_C"/>
    <property type="match status" value="1"/>
</dbReference>
<proteinExistence type="predicted"/>
<evidence type="ECO:0000256" key="7">
    <source>
        <dbReference type="SAM" id="MobiDB-lite"/>
    </source>
</evidence>
<feature type="region of interest" description="Disordered" evidence="7">
    <location>
        <begin position="246"/>
        <end position="271"/>
    </location>
</feature>
<dbReference type="AlphaFoldDB" id="A0A834GJH9"/>
<dbReference type="GO" id="GO:0043565">
    <property type="term" value="F:sequence-specific DNA binding"/>
    <property type="evidence" value="ECO:0007669"/>
    <property type="project" value="TreeGrafter"/>
</dbReference>
<feature type="compositionally biased region" description="Low complexity" evidence="7">
    <location>
        <begin position="246"/>
        <end position="266"/>
    </location>
</feature>